<dbReference type="InterPro" id="IPR005183">
    <property type="entry name" value="DUF305_CopM-like"/>
</dbReference>
<dbReference type="PANTHER" id="PTHR36933:SF1">
    <property type="entry name" value="SLL0788 PROTEIN"/>
    <property type="match status" value="1"/>
</dbReference>
<keyword evidence="4" id="KW-1185">Reference proteome</keyword>
<organism evidence="3 4">
    <name type="scientific">Rugosimonospora africana</name>
    <dbReference type="NCBI Taxonomy" id="556532"/>
    <lineage>
        <taxon>Bacteria</taxon>
        <taxon>Bacillati</taxon>
        <taxon>Actinomycetota</taxon>
        <taxon>Actinomycetes</taxon>
        <taxon>Micromonosporales</taxon>
        <taxon>Micromonosporaceae</taxon>
        <taxon>Rugosimonospora</taxon>
    </lineage>
</organism>
<keyword evidence="1" id="KW-0472">Membrane</keyword>
<dbReference type="AlphaFoldDB" id="A0A8J3QKN4"/>
<evidence type="ECO:0000259" key="2">
    <source>
        <dbReference type="Pfam" id="PF03713"/>
    </source>
</evidence>
<name>A0A8J3QKN4_9ACTN</name>
<feature type="transmembrane region" description="Helical" evidence="1">
    <location>
        <begin position="12"/>
        <end position="34"/>
    </location>
</feature>
<keyword evidence="1" id="KW-1133">Transmembrane helix</keyword>
<feature type="domain" description="DUF305" evidence="2">
    <location>
        <begin position="47"/>
        <end position="202"/>
    </location>
</feature>
<dbReference type="Pfam" id="PF03713">
    <property type="entry name" value="DUF305"/>
    <property type="match status" value="1"/>
</dbReference>
<evidence type="ECO:0000313" key="4">
    <source>
        <dbReference type="Proteomes" id="UP000642748"/>
    </source>
</evidence>
<dbReference type="PANTHER" id="PTHR36933">
    <property type="entry name" value="SLL0788 PROTEIN"/>
    <property type="match status" value="1"/>
</dbReference>
<protein>
    <submittedName>
        <fullName evidence="3">DUF305 domain-containing protein</fullName>
    </submittedName>
</protein>
<keyword evidence="1" id="KW-0812">Transmembrane</keyword>
<dbReference type="Proteomes" id="UP000642748">
    <property type="component" value="Unassembled WGS sequence"/>
</dbReference>
<comment type="caution">
    <text evidence="3">The sequence shown here is derived from an EMBL/GenBank/DDBJ whole genome shotgun (WGS) entry which is preliminary data.</text>
</comment>
<dbReference type="InterPro" id="IPR012347">
    <property type="entry name" value="Ferritin-like"/>
</dbReference>
<dbReference type="EMBL" id="BONZ01000001">
    <property type="protein sequence ID" value="GIH11837.1"/>
    <property type="molecule type" value="Genomic_DNA"/>
</dbReference>
<evidence type="ECO:0000256" key="1">
    <source>
        <dbReference type="SAM" id="Phobius"/>
    </source>
</evidence>
<accession>A0A8J3QKN4</accession>
<reference evidence="3" key="1">
    <citation type="submission" date="2021-01" db="EMBL/GenBank/DDBJ databases">
        <title>Whole genome shotgun sequence of Rugosimonospora africana NBRC 104875.</title>
        <authorList>
            <person name="Komaki H."/>
            <person name="Tamura T."/>
        </authorList>
    </citation>
    <scope>NUCLEOTIDE SEQUENCE</scope>
    <source>
        <strain evidence="3">NBRC 104875</strain>
    </source>
</reference>
<dbReference type="RefSeq" id="WP_203915570.1">
    <property type="nucleotide sequence ID" value="NZ_BONZ01000001.1"/>
</dbReference>
<proteinExistence type="predicted"/>
<evidence type="ECO:0000313" key="3">
    <source>
        <dbReference type="EMBL" id="GIH11837.1"/>
    </source>
</evidence>
<sequence length="212" mass="23306">MFSGLFATQRRRATAIGALVAVFALLIGFGAGWLTPSLRAPGDNSPEAGFARDMSTHHAQAVTMAMTVYPRATDTEVRQLAYDIALTQQSQIGIMQTWLKDWHLQPTGTRPKMAWMPNGARELTPDGLMPGMATDAQLQELDAAKGKQVDILFCQLMLRHHLGGIHMIDELLQLSHDQDVRDLAQGMKNNQQGEVVQFQTILSRLGAQPLSS</sequence>
<gene>
    <name evidence="3" type="ORF">Raf01_00090</name>
</gene>
<dbReference type="Gene3D" id="1.20.1260.10">
    <property type="match status" value="1"/>
</dbReference>